<evidence type="ECO:0000256" key="6">
    <source>
        <dbReference type="ARBA" id="ARBA00023054"/>
    </source>
</evidence>
<keyword evidence="6" id="KW-0175">Coiled coil</keyword>
<keyword evidence="9 11" id="KW-0539">Nucleus</keyword>
<dbReference type="GO" id="GO:0035101">
    <property type="term" value="C:FACT complex"/>
    <property type="evidence" value="ECO:0007669"/>
    <property type="project" value="UniProtKB-UniRule"/>
</dbReference>
<dbReference type="GO" id="GO:0034728">
    <property type="term" value="P:nucleosome organization"/>
    <property type="evidence" value="ECO:0007669"/>
    <property type="project" value="UniProtKB-ARBA"/>
</dbReference>
<feature type="compositionally biased region" description="Basic and acidic residues" evidence="12">
    <location>
        <begin position="995"/>
        <end position="1007"/>
    </location>
</feature>
<dbReference type="InterPro" id="IPR013719">
    <property type="entry name" value="RTT106/SPT16-like_middle_dom"/>
</dbReference>
<evidence type="ECO:0000313" key="17">
    <source>
        <dbReference type="Proteomes" id="UP000700596"/>
    </source>
</evidence>
<feature type="domain" description="FACT complex subunit SPT16 middle" evidence="14">
    <location>
        <begin position="538"/>
        <end position="688"/>
    </location>
</feature>
<dbReference type="Pfam" id="PF00557">
    <property type="entry name" value="Peptidase_M24"/>
    <property type="match status" value="1"/>
</dbReference>
<keyword evidence="7 11" id="KW-0804">Transcription</keyword>
<reference evidence="16" key="1">
    <citation type="journal article" date="2021" name="Nat. Commun.">
        <title>Genetic determinants of endophytism in the Arabidopsis root mycobiome.</title>
        <authorList>
            <person name="Mesny F."/>
            <person name="Miyauchi S."/>
            <person name="Thiergart T."/>
            <person name="Pickel B."/>
            <person name="Atanasova L."/>
            <person name="Karlsson M."/>
            <person name="Huettel B."/>
            <person name="Barry K.W."/>
            <person name="Haridas S."/>
            <person name="Chen C."/>
            <person name="Bauer D."/>
            <person name="Andreopoulos W."/>
            <person name="Pangilinan J."/>
            <person name="LaButti K."/>
            <person name="Riley R."/>
            <person name="Lipzen A."/>
            <person name="Clum A."/>
            <person name="Drula E."/>
            <person name="Henrissat B."/>
            <person name="Kohler A."/>
            <person name="Grigoriev I.V."/>
            <person name="Martin F.M."/>
            <person name="Hacquard S."/>
        </authorList>
    </citation>
    <scope>NUCLEOTIDE SEQUENCE</scope>
    <source>
        <strain evidence="16">MPI-CAGE-CH-0243</strain>
    </source>
</reference>
<dbReference type="Gene3D" id="2.30.29.30">
    <property type="entry name" value="Pleckstrin-homology domain (PH domain)/Phosphotyrosine-binding domain (PTB)"/>
    <property type="match status" value="1"/>
</dbReference>
<evidence type="ECO:0000256" key="7">
    <source>
        <dbReference type="ARBA" id="ARBA00023163"/>
    </source>
</evidence>
<dbReference type="InterPro" id="IPR000994">
    <property type="entry name" value="Pept_M24"/>
</dbReference>
<protein>
    <recommendedName>
        <fullName evidence="11">FACT complex subunit</fullName>
    </recommendedName>
</protein>
<evidence type="ECO:0000256" key="5">
    <source>
        <dbReference type="ARBA" id="ARBA00023015"/>
    </source>
</evidence>
<feature type="domain" description="Histone chaperone RTT106/FACT complex subunit SPT16-like middle" evidence="15">
    <location>
        <begin position="811"/>
        <end position="901"/>
    </location>
</feature>
<evidence type="ECO:0000256" key="8">
    <source>
        <dbReference type="ARBA" id="ARBA00023204"/>
    </source>
</evidence>
<comment type="similarity">
    <text evidence="1 11">Belongs to the peptidase M24 family. SPT16 subfamily.</text>
</comment>
<dbReference type="GO" id="GO:0010468">
    <property type="term" value="P:regulation of gene expression"/>
    <property type="evidence" value="ECO:0007669"/>
    <property type="project" value="UniProtKB-ARBA"/>
</dbReference>
<dbReference type="InterPro" id="IPR013953">
    <property type="entry name" value="FACT_SPT16_M"/>
</dbReference>
<accession>A0A9P9IHT9</accession>
<dbReference type="Pfam" id="PF08512">
    <property type="entry name" value="Rttp106-like_middle"/>
    <property type="match status" value="1"/>
</dbReference>
<dbReference type="GO" id="GO:0006368">
    <property type="term" value="P:transcription elongation by RNA polymerase II"/>
    <property type="evidence" value="ECO:0007669"/>
    <property type="project" value="TreeGrafter"/>
</dbReference>
<dbReference type="FunFam" id="2.30.29.150:FF:000002">
    <property type="entry name" value="FACT complex subunit SPT16"/>
    <property type="match status" value="1"/>
</dbReference>
<dbReference type="SUPFAM" id="SSF55920">
    <property type="entry name" value="Creatinase/aminopeptidase"/>
    <property type="match status" value="1"/>
</dbReference>
<evidence type="ECO:0000256" key="11">
    <source>
        <dbReference type="RuleBase" id="RU367052"/>
    </source>
</evidence>
<dbReference type="FunFam" id="3.40.350.10:FF:000006">
    <property type="entry name" value="FACT complex subunit SPT16"/>
    <property type="match status" value="1"/>
</dbReference>
<proteinExistence type="inferred from homology"/>
<dbReference type="GO" id="GO:0006260">
    <property type="term" value="P:DNA replication"/>
    <property type="evidence" value="ECO:0007669"/>
    <property type="project" value="UniProtKB-KW"/>
</dbReference>
<dbReference type="Pfam" id="PF24824">
    <property type="entry name" value="PH_SPT16"/>
    <property type="match status" value="1"/>
</dbReference>
<comment type="function">
    <text evidence="10 11">Component of the FACT complex, a general chromatin factor that acts to reorganize nucleosomes. The FACT complex is involved in multiple processes that require DNA as a template such as mRNA elongation, DNA replication and DNA repair. During transcription elongation the FACT complex acts as a histone chaperone that both destabilizes and restores nucleosomal structure. It facilitates the passage of RNA polymerase II and transcription by promoting the dissociation of one histone H2A-H2B dimer from the nucleosome, then subsequently promotes the reestablishment of the nucleosome following the passage of RNA polymerase II.</text>
</comment>
<evidence type="ECO:0000259" key="14">
    <source>
        <dbReference type="SMART" id="SM01286"/>
    </source>
</evidence>
<evidence type="ECO:0000313" key="16">
    <source>
        <dbReference type="EMBL" id="KAH7119840.1"/>
    </source>
</evidence>
<evidence type="ECO:0000259" key="15">
    <source>
        <dbReference type="SMART" id="SM01287"/>
    </source>
</evidence>
<evidence type="ECO:0000256" key="3">
    <source>
        <dbReference type="ARBA" id="ARBA00022705"/>
    </source>
</evidence>
<dbReference type="InterPro" id="IPR036005">
    <property type="entry name" value="Creatinase/aminopeptidase-like"/>
</dbReference>
<dbReference type="PANTHER" id="PTHR13980">
    <property type="entry name" value="CDC68 RELATED"/>
    <property type="match status" value="1"/>
</dbReference>
<dbReference type="GO" id="GO:0031491">
    <property type="term" value="F:nucleosome binding"/>
    <property type="evidence" value="ECO:0007669"/>
    <property type="project" value="TreeGrafter"/>
</dbReference>
<feature type="compositionally biased region" description="Acidic residues" evidence="12">
    <location>
        <begin position="933"/>
        <end position="947"/>
    </location>
</feature>
<evidence type="ECO:0000259" key="13">
    <source>
        <dbReference type="SMART" id="SM01285"/>
    </source>
</evidence>
<dbReference type="InterPro" id="IPR056595">
    <property type="entry name" value="Fact-SPT16_PH"/>
</dbReference>
<name>A0A9P9IHT9_9PLEO</name>
<keyword evidence="2 11" id="KW-0158">Chromosome</keyword>
<evidence type="ECO:0000256" key="9">
    <source>
        <dbReference type="ARBA" id="ARBA00023242"/>
    </source>
</evidence>
<evidence type="ECO:0000256" key="4">
    <source>
        <dbReference type="ARBA" id="ARBA00022763"/>
    </source>
</evidence>
<dbReference type="OrthoDB" id="10251642at2759"/>
<dbReference type="Pfam" id="PF08644">
    <property type="entry name" value="SPT16"/>
    <property type="match status" value="1"/>
</dbReference>
<dbReference type="InterPro" id="IPR048969">
    <property type="entry name" value="FACT_SPT16_C"/>
</dbReference>
<evidence type="ECO:0000256" key="2">
    <source>
        <dbReference type="ARBA" id="ARBA00022454"/>
    </source>
</evidence>
<dbReference type="InterPro" id="IPR040258">
    <property type="entry name" value="Spt16"/>
</dbReference>
<feature type="region of interest" description="Disordered" evidence="12">
    <location>
        <begin position="932"/>
        <end position="1035"/>
    </location>
</feature>
<keyword evidence="8 11" id="KW-0234">DNA repair</keyword>
<dbReference type="InterPro" id="IPR029148">
    <property type="entry name" value="FACT-SPT16_Nlobe"/>
</dbReference>
<feature type="compositionally biased region" description="Low complexity" evidence="12">
    <location>
        <begin position="948"/>
        <end position="959"/>
    </location>
</feature>
<dbReference type="Pfam" id="PF14826">
    <property type="entry name" value="FACT-Spt16_Nlob"/>
    <property type="match status" value="1"/>
</dbReference>
<keyword evidence="5 11" id="KW-0805">Transcription regulation</keyword>
<dbReference type="AlphaFoldDB" id="A0A9P9IHT9"/>
<comment type="caution">
    <text evidence="16">The sequence shown here is derived from an EMBL/GenBank/DDBJ whole genome shotgun (WGS) entry which is preliminary data.</text>
</comment>
<comment type="subcellular location">
    <subcellularLocation>
        <location evidence="11">Nucleus</location>
    </subcellularLocation>
    <subcellularLocation>
        <location evidence="11">Chromosome</location>
    </subcellularLocation>
</comment>
<dbReference type="EMBL" id="JAGMWT010000011">
    <property type="protein sequence ID" value="KAH7119840.1"/>
    <property type="molecule type" value="Genomic_DNA"/>
</dbReference>
<dbReference type="Proteomes" id="UP000700596">
    <property type="component" value="Unassembled WGS sequence"/>
</dbReference>
<dbReference type="SMART" id="SM01285">
    <property type="entry name" value="FACT-Spt16_Nlob"/>
    <property type="match status" value="1"/>
</dbReference>
<dbReference type="InterPro" id="IPR029149">
    <property type="entry name" value="Creatin/AminoP/Spt16_N"/>
</dbReference>
<evidence type="ECO:0000256" key="12">
    <source>
        <dbReference type="SAM" id="MobiDB-lite"/>
    </source>
</evidence>
<dbReference type="FunFam" id="2.30.29.30:FF:000017">
    <property type="entry name" value="FACT complex subunit SPT16"/>
    <property type="match status" value="1"/>
</dbReference>
<dbReference type="Gene3D" id="2.30.29.150">
    <property type="match status" value="1"/>
</dbReference>
<dbReference type="Gene3D" id="3.40.350.10">
    <property type="entry name" value="Creatinase/prolidase N-terminal domain"/>
    <property type="match status" value="1"/>
</dbReference>
<feature type="compositionally biased region" description="Acidic residues" evidence="12">
    <location>
        <begin position="960"/>
        <end position="994"/>
    </location>
</feature>
<dbReference type="GO" id="GO:0006281">
    <property type="term" value="P:DNA repair"/>
    <property type="evidence" value="ECO:0007669"/>
    <property type="project" value="UniProtKB-UniRule"/>
</dbReference>
<organism evidence="16 17">
    <name type="scientific">Dendryphion nanum</name>
    <dbReference type="NCBI Taxonomy" id="256645"/>
    <lineage>
        <taxon>Eukaryota</taxon>
        <taxon>Fungi</taxon>
        <taxon>Dikarya</taxon>
        <taxon>Ascomycota</taxon>
        <taxon>Pezizomycotina</taxon>
        <taxon>Dothideomycetes</taxon>
        <taxon>Pleosporomycetidae</taxon>
        <taxon>Pleosporales</taxon>
        <taxon>Torulaceae</taxon>
        <taxon>Dendryphion</taxon>
    </lineage>
</organism>
<evidence type="ECO:0000256" key="1">
    <source>
        <dbReference type="ARBA" id="ARBA00010779"/>
    </source>
</evidence>
<comment type="subunit">
    <text evidence="11">Component of the FACT complex.</text>
</comment>
<dbReference type="PANTHER" id="PTHR13980:SF15">
    <property type="entry name" value="FACT COMPLEX SUBUNIT SPT16"/>
    <property type="match status" value="1"/>
</dbReference>
<dbReference type="SMART" id="SM01287">
    <property type="entry name" value="Rtt106"/>
    <property type="match status" value="1"/>
</dbReference>
<dbReference type="FunFam" id="2.30.29.210:FF:000001">
    <property type="entry name" value="FACT complex subunit spt16"/>
    <property type="match status" value="1"/>
</dbReference>
<feature type="domain" description="FACT complex subunit SPT16 N-terminal lobe" evidence="13">
    <location>
        <begin position="7"/>
        <end position="169"/>
    </location>
</feature>
<dbReference type="FunFam" id="3.90.230.10:FF:000005">
    <property type="entry name" value="FACT complex subunit spt16"/>
    <property type="match status" value="1"/>
</dbReference>
<evidence type="ECO:0000256" key="10">
    <source>
        <dbReference type="ARBA" id="ARBA00025370"/>
    </source>
</evidence>
<feature type="region of interest" description="Disordered" evidence="12">
    <location>
        <begin position="751"/>
        <end position="775"/>
    </location>
</feature>
<feature type="compositionally biased region" description="Basic and acidic residues" evidence="12">
    <location>
        <begin position="467"/>
        <end position="495"/>
    </location>
</feature>
<keyword evidence="17" id="KW-1185">Reference proteome</keyword>
<dbReference type="Gene3D" id="3.90.230.10">
    <property type="entry name" value="Creatinase/methionine aminopeptidase superfamily"/>
    <property type="match status" value="1"/>
</dbReference>
<dbReference type="Gene3D" id="2.30.29.210">
    <property type="entry name" value="FACT complex subunit Spt16p/Cdc68p"/>
    <property type="match status" value="1"/>
</dbReference>
<sequence>MADDIVIDKQLFHDRLNSFVTKWKADKRSGDQIFNGVGSIVTVLGKPSESGSYLKPAAFQLWLLGYEFPATLFIITPEIFQIVTTKKKAAYLEPLKGGKIPVEILVRGKDAEENKKQFRTCIDTVKKAGKKVAALKKITSPNAFTEEWQAEFQAADIKEEDQIDLAPILSNAALSVKDEKELRIMRDAARASSALMTNYFVEEMSEILDSEKKITHAAFAEKVSNKIDDTKFFQKISKNFDPIQLDWALPPTIQSGGNYDLKFATEPDTNNLHAGVIVSALGLRYQTYGCVVARTYMVGPNKVQEGIYKLLHSIHDAVIKMIKDGVVAKDVYNKALNMIKSKKPELEKHFPKNVGYGIGTENKDNALILSAKNSRVLKDGMTLVILTSLSDLTNPNPQDKKSKTYSLVIADTVRVMPNECPVFTKDTASDLESVSFFFNDEEEEESKPKQKRERPAIAQTNITKSRTRQDRAKNQNEEKDEQRRQHQREIHEKKQQLGLETYGEGSKALNGTEEKTFKKFESYKRENQLPPGVANLEIVVDKKNLTVILPIMGRPVPFHIHTIKNASHTPEQDFTSLRINFLSPGQGVGRKDDQPFEDPNAHFIRSLTFRSYDIDRIEGITKDITDLKKDVVRRDQEKKQMEDVVEQDKLIPIKARKPHLLDLIYMRPALDGKRIPGLVEIHQNGLRYVHGSGGVKVDVLFSNMKHLFFQPSQHELIVIIHVHLNNPIMIGKKKAKDVQFVREATEMQFDETGNRKRRHKFGDEEEFEQEQEERRRRAQLDKEFKNFAEKIADAARNDNVQVDIPFRELGFNGVPSRSSVLVQPTTDCLVQLTEPPFTCITLSEVEIVHLERVQFGLRNFDMVVVFKDFNRAPFHINTIPVESLESVKDWLDSVDIPFSEGPVNLNWATIMKTITADPHQFFADGGWSFIAAESDDEDGDDEEEESAFEVSESELAQSDESSEEDSEFDENASDEMSDEGSEDDLSDEGEDWDELEKKAARKDRESNIDGSDDDRKKPVKSGAKGGAKAPIKRKR</sequence>
<dbReference type="InterPro" id="IPR011993">
    <property type="entry name" value="PH-like_dom_sf"/>
</dbReference>
<keyword evidence="4 11" id="KW-0227">DNA damage</keyword>
<gene>
    <name evidence="16" type="ORF">B0J11DRAFT_491859</name>
</gene>
<dbReference type="Pfam" id="PF21091">
    <property type="entry name" value="SPT16_C"/>
    <property type="match status" value="1"/>
</dbReference>
<dbReference type="SMART" id="SM01286">
    <property type="entry name" value="SPT16"/>
    <property type="match status" value="1"/>
</dbReference>
<keyword evidence="3 11" id="KW-0235">DNA replication</keyword>
<feature type="region of interest" description="Disordered" evidence="12">
    <location>
        <begin position="439"/>
        <end position="510"/>
    </location>
</feature>